<comment type="caution">
    <text evidence="5">The sequence shown here is derived from an EMBL/GenBank/DDBJ whole genome shotgun (WGS) entry which is preliminary data.</text>
</comment>
<dbReference type="GO" id="GO:0008270">
    <property type="term" value="F:zinc ion binding"/>
    <property type="evidence" value="ECO:0007669"/>
    <property type="project" value="UniProtKB-KW"/>
</dbReference>
<dbReference type="AlphaFoldDB" id="A0AAV0XQ30"/>
<name>A0AAV0XQ30_9HEMI</name>
<dbReference type="Pfam" id="PF13920">
    <property type="entry name" value="zf-C3HC4_3"/>
    <property type="match status" value="1"/>
</dbReference>
<accession>A0AAV0XQ30</accession>
<evidence type="ECO:0000313" key="5">
    <source>
        <dbReference type="EMBL" id="CAI6369476.1"/>
    </source>
</evidence>
<evidence type="ECO:0000256" key="1">
    <source>
        <dbReference type="ARBA" id="ARBA00022771"/>
    </source>
</evidence>
<gene>
    <name evidence="5" type="ORF">MEUPH1_LOCUS23710</name>
</gene>
<evidence type="ECO:0000313" key="6">
    <source>
        <dbReference type="Proteomes" id="UP001160148"/>
    </source>
</evidence>
<protein>
    <recommendedName>
        <fullName evidence="4">RING-type domain-containing protein</fullName>
    </recommendedName>
</protein>
<proteinExistence type="predicted"/>
<dbReference type="Proteomes" id="UP001160148">
    <property type="component" value="Unassembled WGS sequence"/>
</dbReference>
<evidence type="ECO:0000256" key="2">
    <source>
        <dbReference type="ARBA" id="ARBA00022833"/>
    </source>
</evidence>
<organism evidence="5 6">
    <name type="scientific">Macrosiphum euphorbiae</name>
    <name type="common">potato aphid</name>
    <dbReference type="NCBI Taxonomy" id="13131"/>
    <lineage>
        <taxon>Eukaryota</taxon>
        <taxon>Metazoa</taxon>
        <taxon>Ecdysozoa</taxon>
        <taxon>Arthropoda</taxon>
        <taxon>Hexapoda</taxon>
        <taxon>Insecta</taxon>
        <taxon>Pterygota</taxon>
        <taxon>Neoptera</taxon>
        <taxon>Paraneoptera</taxon>
        <taxon>Hemiptera</taxon>
        <taxon>Sternorrhyncha</taxon>
        <taxon>Aphidomorpha</taxon>
        <taxon>Aphidoidea</taxon>
        <taxon>Aphididae</taxon>
        <taxon>Macrosiphini</taxon>
        <taxon>Macrosiphum</taxon>
    </lineage>
</organism>
<dbReference type="EMBL" id="CARXXK010000005">
    <property type="protein sequence ID" value="CAI6369476.1"/>
    <property type="molecule type" value="Genomic_DNA"/>
</dbReference>
<dbReference type="SUPFAM" id="SSF57850">
    <property type="entry name" value="RING/U-box"/>
    <property type="match status" value="1"/>
</dbReference>
<keyword evidence="1 3" id="KW-0863">Zinc-finger</keyword>
<keyword evidence="1 3" id="KW-0479">Metal-binding</keyword>
<keyword evidence="6" id="KW-1185">Reference proteome</keyword>
<reference evidence="5 6" key="1">
    <citation type="submission" date="2023-01" db="EMBL/GenBank/DDBJ databases">
        <authorList>
            <person name="Whitehead M."/>
        </authorList>
    </citation>
    <scope>NUCLEOTIDE SEQUENCE [LARGE SCALE GENOMIC DNA]</scope>
</reference>
<dbReference type="PROSITE" id="PS50089">
    <property type="entry name" value="ZF_RING_2"/>
    <property type="match status" value="1"/>
</dbReference>
<keyword evidence="2" id="KW-0862">Zinc</keyword>
<evidence type="ECO:0000256" key="3">
    <source>
        <dbReference type="PROSITE-ProRule" id="PRU00175"/>
    </source>
</evidence>
<dbReference type="Gene3D" id="3.30.40.10">
    <property type="entry name" value="Zinc/RING finger domain, C3HC4 (zinc finger)"/>
    <property type="match status" value="1"/>
</dbReference>
<sequence>MEIENRRRLSELENLSFGQLSSLIPFNENENVEMCVLYVIREKTIALVPCGHKSVCDDCLILLDPKRCPLCNTYFTDYLSIWS</sequence>
<dbReference type="InterPro" id="IPR001841">
    <property type="entry name" value="Znf_RING"/>
</dbReference>
<feature type="domain" description="RING-type" evidence="4">
    <location>
        <begin position="34"/>
        <end position="72"/>
    </location>
</feature>
<evidence type="ECO:0000259" key="4">
    <source>
        <dbReference type="PROSITE" id="PS50089"/>
    </source>
</evidence>
<dbReference type="InterPro" id="IPR013083">
    <property type="entry name" value="Znf_RING/FYVE/PHD"/>
</dbReference>